<protein>
    <submittedName>
        <fullName evidence="2">Uncharacterized protein</fullName>
    </submittedName>
</protein>
<feature type="compositionally biased region" description="Basic and acidic residues" evidence="1">
    <location>
        <begin position="30"/>
        <end position="40"/>
    </location>
</feature>
<organism evidence="2 3">
    <name type="scientific">Anas platyrhynchos</name>
    <name type="common">Mallard</name>
    <name type="synonym">Anas boschas</name>
    <dbReference type="NCBI Taxonomy" id="8839"/>
    <lineage>
        <taxon>Eukaryota</taxon>
        <taxon>Metazoa</taxon>
        <taxon>Chordata</taxon>
        <taxon>Craniata</taxon>
        <taxon>Vertebrata</taxon>
        <taxon>Euteleostomi</taxon>
        <taxon>Archelosauria</taxon>
        <taxon>Archosauria</taxon>
        <taxon>Dinosauria</taxon>
        <taxon>Saurischia</taxon>
        <taxon>Theropoda</taxon>
        <taxon>Coelurosauria</taxon>
        <taxon>Aves</taxon>
        <taxon>Neognathae</taxon>
        <taxon>Galloanserae</taxon>
        <taxon>Anseriformes</taxon>
        <taxon>Anatidae</taxon>
        <taxon>Anatinae</taxon>
        <taxon>Anas</taxon>
    </lineage>
</organism>
<gene>
    <name evidence="2" type="ORF">Anapl_00144</name>
</gene>
<reference evidence="3" key="1">
    <citation type="journal article" date="2013" name="Nat. Genet.">
        <title>The duck genome and transcriptome provide insight into an avian influenza virus reservoir species.</title>
        <authorList>
            <person name="Huang Y."/>
            <person name="Li Y."/>
            <person name="Burt D.W."/>
            <person name="Chen H."/>
            <person name="Zhang Y."/>
            <person name="Qian W."/>
            <person name="Kim H."/>
            <person name="Gan S."/>
            <person name="Zhao Y."/>
            <person name="Li J."/>
            <person name="Yi K."/>
            <person name="Feng H."/>
            <person name="Zhu P."/>
            <person name="Li B."/>
            <person name="Liu Q."/>
            <person name="Fairley S."/>
            <person name="Magor K.E."/>
            <person name="Du Z."/>
            <person name="Hu X."/>
            <person name="Goodman L."/>
            <person name="Tafer H."/>
            <person name="Vignal A."/>
            <person name="Lee T."/>
            <person name="Kim K.W."/>
            <person name="Sheng Z."/>
            <person name="An Y."/>
            <person name="Searle S."/>
            <person name="Herrero J."/>
            <person name="Groenen M.A."/>
            <person name="Crooijmans R.P."/>
            <person name="Faraut T."/>
            <person name="Cai Q."/>
            <person name="Webster R.G."/>
            <person name="Aldridge J.R."/>
            <person name="Warren W.C."/>
            <person name="Bartschat S."/>
            <person name="Kehr S."/>
            <person name="Marz M."/>
            <person name="Stadler P.F."/>
            <person name="Smith J."/>
            <person name="Kraus R.H."/>
            <person name="Zhao Y."/>
            <person name="Ren L."/>
            <person name="Fei J."/>
            <person name="Morisson M."/>
            <person name="Kaiser P."/>
            <person name="Griffin D.K."/>
            <person name="Rao M."/>
            <person name="Pitel F."/>
            <person name="Wang J."/>
            <person name="Li N."/>
        </authorList>
    </citation>
    <scope>NUCLEOTIDE SEQUENCE [LARGE SCALE GENOMIC DNA]</scope>
</reference>
<evidence type="ECO:0000256" key="1">
    <source>
        <dbReference type="SAM" id="MobiDB-lite"/>
    </source>
</evidence>
<feature type="region of interest" description="Disordered" evidence="1">
    <location>
        <begin position="85"/>
        <end position="126"/>
    </location>
</feature>
<name>R0LES2_ANAPL</name>
<feature type="region of interest" description="Disordered" evidence="1">
    <location>
        <begin position="25"/>
        <end position="49"/>
    </location>
</feature>
<dbReference type="EMBL" id="KB742808">
    <property type="protein sequence ID" value="EOB04159.1"/>
    <property type="molecule type" value="Genomic_DNA"/>
</dbReference>
<dbReference type="AlphaFoldDB" id="R0LES2"/>
<evidence type="ECO:0000313" key="2">
    <source>
        <dbReference type="EMBL" id="EOB04159.1"/>
    </source>
</evidence>
<feature type="compositionally biased region" description="Basic and acidic residues" evidence="1">
    <location>
        <begin position="114"/>
        <end position="126"/>
    </location>
</feature>
<proteinExistence type="predicted"/>
<feature type="compositionally biased region" description="Polar residues" evidence="1">
    <location>
        <begin position="102"/>
        <end position="113"/>
    </location>
</feature>
<sequence>MPQLVGYRNFYWPVTVAKGKRFQTEVNAATRERNKKERGGKTNKKKNSNSCNLLVTCEAQFPSASSYLLRTDLGEAAAAGQLSAAASGSASISDAKRGKTLASASRNAVTYTDTGRKETRPRTGST</sequence>
<dbReference type="Proteomes" id="UP000296049">
    <property type="component" value="Unassembled WGS sequence"/>
</dbReference>
<evidence type="ECO:0000313" key="3">
    <source>
        <dbReference type="Proteomes" id="UP000296049"/>
    </source>
</evidence>
<accession>R0LES2</accession>
<keyword evidence="3" id="KW-1185">Reference proteome</keyword>